<evidence type="ECO:0000313" key="4">
    <source>
        <dbReference type="Proteomes" id="UP000823399"/>
    </source>
</evidence>
<proteinExistence type="predicted"/>
<dbReference type="OrthoDB" id="2661518at2759"/>
<evidence type="ECO:0000256" key="2">
    <source>
        <dbReference type="SAM" id="Phobius"/>
    </source>
</evidence>
<feature type="region of interest" description="Disordered" evidence="1">
    <location>
        <begin position="1"/>
        <end position="22"/>
    </location>
</feature>
<evidence type="ECO:0000256" key="1">
    <source>
        <dbReference type="SAM" id="MobiDB-lite"/>
    </source>
</evidence>
<name>A0A9P7EUM8_9AGAM</name>
<evidence type="ECO:0000313" key="3">
    <source>
        <dbReference type="EMBL" id="KAG2089126.1"/>
    </source>
</evidence>
<dbReference type="RefSeq" id="XP_041285787.1">
    <property type="nucleotide sequence ID" value="XM_041434447.1"/>
</dbReference>
<protein>
    <submittedName>
        <fullName evidence="3">Uncharacterized protein</fullName>
    </submittedName>
</protein>
<keyword evidence="2" id="KW-1133">Transmembrane helix</keyword>
<dbReference type="EMBL" id="JABBWM010000114">
    <property type="protein sequence ID" value="KAG2089126.1"/>
    <property type="molecule type" value="Genomic_DNA"/>
</dbReference>
<keyword evidence="4" id="KW-1185">Reference proteome</keyword>
<keyword evidence="2" id="KW-0812">Transmembrane</keyword>
<accession>A0A9P7EUM8</accession>
<gene>
    <name evidence="3" type="ORF">F5147DRAFT_658485</name>
</gene>
<dbReference type="GeneID" id="64696706"/>
<dbReference type="Proteomes" id="UP000823399">
    <property type="component" value="Unassembled WGS sequence"/>
</dbReference>
<sequence length="222" mass="24871">MPHQDGTVVHHDNSQGPPPNYDPYMISTPDHPFFPGAPITKRMFHNLHQVVFAIVILCAWTLVPAVLKAEAGRHFKFVAFKNNISKTQQENLAVLALSSEIGGEKTLFRTTLPLGLLAEFLSHNYADAICYEITNHQAGPRVLNSGPGLVNLSENWNWAAIRAFDPFYSSDLADSTEATNFFEEVILVTSELVTSWDIVYPQLRETINIIICHVDPWIMAQL</sequence>
<organism evidence="3 4">
    <name type="scientific">Suillus discolor</name>
    <dbReference type="NCBI Taxonomy" id="1912936"/>
    <lineage>
        <taxon>Eukaryota</taxon>
        <taxon>Fungi</taxon>
        <taxon>Dikarya</taxon>
        <taxon>Basidiomycota</taxon>
        <taxon>Agaricomycotina</taxon>
        <taxon>Agaricomycetes</taxon>
        <taxon>Agaricomycetidae</taxon>
        <taxon>Boletales</taxon>
        <taxon>Suillineae</taxon>
        <taxon>Suillaceae</taxon>
        <taxon>Suillus</taxon>
    </lineage>
</organism>
<comment type="caution">
    <text evidence="3">The sequence shown here is derived from an EMBL/GenBank/DDBJ whole genome shotgun (WGS) entry which is preliminary data.</text>
</comment>
<dbReference type="AlphaFoldDB" id="A0A9P7EUM8"/>
<feature type="transmembrane region" description="Helical" evidence="2">
    <location>
        <begin position="47"/>
        <end position="67"/>
    </location>
</feature>
<keyword evidence="2" id="KW-0472">Membrane</keyword>
<reference evidence="3" key="1">
    <citation type="journal article" date="2020" name="New Phytol.">
        <title>Comparative genomics reveals dynamic genome evolution in host specialist ectomycorrhizal fungi.</title>
        <authorList>
            <person name="Lofgren L.A."/>
            <person name="Nguyen N.H."/>
            <person name="Vilgalys R."/>
            <person name="Ruytinx J."/>
            <person name="Liao H.L."/>
            <person name="Branco S."/>
            <person name="Kuo A."/>
            <person name="LaButti K."/>
            <person name="Lipzen A."/>
            <person name="Andreopoulos W."/>
            <person name="Pangilinan J."/>
            <person name="Riley R."/>
            <person name="Hundley H."/>
            <person name="Na H."/>
            <person name="Barry K."/>
            <person name="Grigoriev I.V."/>
            <person name="Stajich J.E."/>
            <person name="Kennedy P.G."/>
        </authorList>
    </citation>
    <scope>NUCLEOTIDE SEQUENCE</scope>
    <source>
        <strain evidence="3">FC423</strain>
    </source>
</reference>